<feature type="compositionally biased region" description="Basic and acidic residues" evidence="3">
    <location>
        <begin position="141"/>
        <end position="152"/>
    </location>
</feature>
<gene>
    <name evidence="5" type="ORF">SPOG_04530</name>
</gene>
<evidence type="ECO:0000256" key="1">
    <source>
        <dbReference type="ARBA" id="ARBA00004123"/>
    </source>
</evidence>
<feature type="region of interest" description="Disordered" evidence="3">
    <location>
        <begin position="141"/>
        <end position="272"/>
    </location>
</feature>
<protein>
    <submittedName>
        <fullName evidence="5">Chromodomain protein Swi6</fullName>
    </submittedName>
</protein>
<evidence type="ECO:0000256" key="3">
    <source>
        <dbReference type="SAM" id="MobiDB-lite"/>
    </source>
</evidence>
<dbReference type="GO" id="GO:0007535">
    <property type="term" value="P:donor selection"/>
    <property type="evidence" value="ECO:0007669"/>
    <property type="project" value="EnsemblFungi"/>
</dbReference>
<feature type="domain" description="Chromo" evidence="4">
    <location>
        <begin position="91"/>
        <end position="153"/>
    </location>
</feature>
<dbReference type="GO" id="GO:1990758">
    <property type="term" value="P:mitotic sister chromatid biorientation"/>
    <property type="evidence" value="ECO:0007669"/>
    <property type="project" value="EnsemblFungi"/>
</dbReference>
<dbReference type="EMBL" id="KE546988">
    <property type="protein sequence ID" value="EPY53468.1"/>
    <property type="molecule type" value="Genomic_DNA"/>
</dbReference>
<feature type="region of interest" description="Disordered" evidence="3">
    <location>
        <begin position="1"/>
        <end position="91"/>
    </location>
</feature>
<reference evidence="5 6" key="1">
    <citation type="journal article" date="2011" name="Science">
        <title>Comparative functional genomics of the fission yeasts.</title>
        <authorList>
            <person name="Rhind N."/>
            <person name="Chen Z."/>
            <person name="Yassour M."/>
            <person name="Thompson D.A."/>
            <person name="Haas B.J."/>
            <person name="Habib N."/>
            <person name="Wapinski I."/>
            <person name="Roy S."/>
            <person name="Lin M.F."/>
            <person name="Heiman D.I."/>
            <person name="Young S.K."/>
            <person name="Furuya K."/>
            <person name="Guo Y."/>
            <person name="Pidoux A."/>
            <person name="Chen H.M."/>
            <person name="Robbertse B."/>
            <person name="Goldberg J.M."/>
            <person name="Aoki K."/>
            <person name="Bayne E.H."/>
            <person name="Berlin A.M."/>
            <person name="Desjardins C.A."/>
            <person name="Dobbs E."/>
            <person name="Dukaj L."/>
            <person name="Fan L."/>
            <person name="FitzGerald M.G."/>
            <person name="French C."/>
            <person name="Gujja S."/>
            <person name="Hansen K."/>
            <person name="Keifenheim D."/>
            <person name="Levin J.Z."/>
            <person name="Mosher R.A."/>
            <person name="Mueller C.A."/>
            <person name="Pfiffner J."/>
            <person name="Priest M."/>
            <person name="Russ C."/>
            <person name="Smialowska A."/>
            <person name="Swoboda P."/>
            <person name="Sykes S.M."/>
            <person name="Vaughn M."/>
            <person name="Vengrova S."/>
            <person name="Yoder R."/>
            <person name="Zeng Q."/>
            <person name="Allshire R."/>
            <person name="Baulcombe D."/>
            <person name="Birren B.W."/>
            <person name="Brown W."/>
            <person name="Ekwall K."/>
            <person name="Kellis M."/>
            <person name="Leatherwood J."/>
            <person name="Levin H."/>
            <person name="Margalit H."/>
            <person name="Martienssen R."/>
            <person name="Nieduszynski C.A."/>
            <person name="Spatafora J.W."/>
            <person name="Friedman N."/>
            <person name="Dalgaard J.Z."/>
            <person name="Baumann P."/>
            <person name="Niki H."/>
            <person name="Regev A."/>
            <person name="Nusbaum C."/>
        </authorList>
    </citation>
    <scope>NUCLEOTIDE SEQUENCE [LARGE SCALE GENOMIC DNA]</scope>
    <source>
        <strain evidence="6">OY26 / ATCC MYA-4695 / CBS 11777 / NBRC 106824 / NRRL Y48691</strain>
    </source>
</reference>
<dbReference type="GO" id="GO:0005721">
    <property type="term" value="C:pericentric heterochromatin"/>
    <property type="evidence" value="ECO:0007669"/>
    <property type="project" value="EnsemblFungi"/>
</dbReference>
<dbReference type="GO" id="GO:0007534">
    <property type="term" value="P:gene conversion at mating-type locus"/>
    <property type="evidence" value="ECO:0007669"/>
    <property type="project" value="EnsemblFungi"/>
</dbReference>
<dbReference type="GO" id="GO:0033696">
    <property type="term" value="P:heterochromatin boundary formation"/>
    <property type="evidence" value="ECO:0007669"/>
    <property type="project" value="EnsemblFungi"/>
</dbReference>
<dbReference type="GO" id="GO:0044820">
    <property type="term" value="P:mitotic telomere tethering at nuclear periphery"/>
    <property type="evidence" value="ECO:0007669"/>
    <property type="project" value="EnsemblFungi"/>
</dbReference>
<dbReference type="GO" id="GO:0003677">
    <property type="term" value="F:DNA binding"/>
    <property type="evidence" value="ECO:0007669"/>
    <property type="project" value="EnsemblFungi"/>
</dbReference>
<dbReference type="CDD" id="cd18637">
    <property type="entry name" value="CD_Swi6_like"/>
    <property type="match status" value="1"/>
</dbReference>
<comment type="subcellular location">
    <subcellularLocation>
        <location evidence="1">Nucleus</location>
    </subcellularLocation>
</comment>
<dbReference type="InterPro" id="IPR000953">
    <property type="entry name" value="Chromo/chromo_shadow_dom"/>
</dbReference>
<dbReference type="OMA" id="LEIYLTW"/>
<dbReference type="GO" id="GO:0030466">
    <property type="term" value="P:silent mating-type cassette heterochromatin formation"/>
    <property type="evidence" value="ECO:0007669"/>
    <property type="project" value="EnsemblFungi"/>
</dbReference>
<dbReference type="GO" id="GO:0062072">
    <property type="term" value="F:histone H3K9me2/3 reader activity"/>
    <property type="evidence" value="ECO:0007669"/>
    <property type="project" value="EnsemblFungi"/>
</dbReference>
<sequence length="342" mass="39095">MVKNVRSYRRSSTSKRSVVDEDSEPELPNMTKEIPQTRASDGSISDDEPLIKHEKLEKKAEKGNIADDATGKNADEELNNDEEEEESEEEYVVEKVLKHRLARKGGGYEYLLKWEGYDDPSDNTWSREADCDGCKDLVEAYWEERGGRPDASKRKRPSRARKPESKEPAVKSQKISKSEATKNTRHSEEEEEEEEEKHELSSPIKAPSPEKETPQKKEVTPQDGHVEPKENVQSVKELSPSPSPIPKKEKQSGASPKKAHLKVPTLPDEKELTGQQVEKYDMWEDLVASIDTIERKDDGTLEIYLTWKNGAVSHYPSTITNKKCPQKMLQFYESHLTFRENE</sequence>
<dbReference type="GO" id="GO:0031509">
    <property type="term" value="P:subtelomeric heterochromatin formation"/>
    <property type="evidence" value="ECO:0007669"/>
    <property type="project" value="EnsemblFungi"/>
</dbReference>
<dbReference type="Gene3D" id="2.40.50.40">
    <property type="match status" value="2"/>
</dbReference>
<feature type="compositionally biased region" description="Basic and acidic residues" evidence="3">
    <location>
        <begin position="49"/>
        <end position="75"/>
    </location>
</feature>
<feature type="compositionally biased region" description="Acidic residues" evidence="3">
    <location>
        <begin position="76"/>
        <end position="91"/>
    </location>
</feature>
<dbReference type="AlphaFoldDB" id="S9W0T1"/>
<dbReference type="STRING" id="653667.S9W0T1"/>
<dbReference type="GO" id="GO:1990342">
    <property type="term" value="C:heterochromatin island"/>
    <property type="evidence" value="ECO:0007669"/>
    <property type="project" value="EnsemblFungi"/>
</dbReference>
<dbReference type="Proteomes" id="UP000015464">
    <property type="component" value="Unassembled WGS sequence"/>
</dbReference>
<dbReference type="PANTHER" id="PTHR22812">
    <property type="entry name" value="CHROMOBOX PROTEIN"/>
    <property type="match status" value="1"/>
</dbReference>
<feature type="compositionally biased region" description="Basic and acidic residues" evidence="3">
    <location>
        <begin position="208"/>
        <end position="230"/>
    </location>
</feature>
<dbReference type="GO" id="GO:0005634">
    <property type="term" value="C:nucleus"/>
    <property type="evidence" value="ECO:0007669"/>
    <property type="project" value="UniProtKB-SubCell"/>
</dbReference>
<evidence type="ECO:0000313" key="6">
    <source>
        <dbReference type="Proteomes" id="UP000015464"/>
    </source>
</evidence>
<dbReference type="eggNOG" id="KOG1911">
    <property type="taxonomic scope" value="Eukaryota"/>
</dbReference>
<dbReference type="FunFam" id="2.40.50.40:FF:000055">
    <property type="entry name" value="Chromatin-associated protein swi6"/>
    <property type="match status" value="1"/>
</dbReference>
<dbReference type="CDD" id="cd18657">
    <property type="entry name" value="CSD_Swi6"/>
    <property type="match status" value="1"/>
</dbReference>
<dbReference type="RefSeq" id="XP_013021983.1">
    <property type="nucleotide sequence ID" value="XM_013166529.1"/>
</dbReference>
<name>S9W0T1_SCHCR</name>
<evidence type="ECO:0000256" key="2">
    <source>
        <dbReference type="ARBA" id="ARBA00023242"/>
    </source>
</evidence>
<dbReference type="SUPFAM" id="SSF54160">
    <property type="entry name" value="Chromo domain-like"/>
    <property type="match status" value="2"/>
</dbReference>
<dbReference type="GO" id="GO:0000779">
    <property type="term" value="C:condensed chromosome, centromeric region"/>
    <property type="evidence" value="ECO:0007669"/>
    <property type="project" value="EnsemblFungi"/>
</dbReference>
<dbReference type="SMART" id="SM00298">
    <property type="entry name" value="CHROMO"/>
    <property type="match status" value="1"/>
</dbReference>
<dbReference type="GO" id="GO:0071962">
    <property type="term" value="P:mitotic sister chromatid cohesion, centromeric"/>
    <property type="evidence" value="ECO:0007669"/>
    <property type="project" value="EnsemblFungi"/>
</dbReference>
<evidence type="ECO:0000313" key="5">
    <source>
        <dbReference type="EMBL" id="EPY53468.1"/>
    </source>
</evidence>
<dbReference type="InterPro" id="IPR008251">
    <property type="entry name" value="Chromo_shadow_dom"/>
</dbReference>
<dbReference type="GO" id="GO:0003723">
    <property type="term" value="F:RNA binding"/>
    <property type="evidence" value="ECO:0007669"/>
    <property type="project" value="EnsemblFungi"/>
</dbReference>
<accession>S9W0T1</accession>
<dbReference type="PROSITE" id="PS50013">
    <property type="entry name" value="CHROMO_2"/>
    <property type="match status" value="2"/>
</dbReference>
<keyword evidence="6" id="KW-1185">Reference proteome</keyword>
<feature type="domain" description="Chromo" evidence="4">
    <location>
        <begin position="281"/>
        <end position="342"/>
    </location>
</feature>
<dbReference type="GeneID" id="25038843"/>
<dbReference type="SMART" id="SM00300">
    <property type="entry name" value="ChSh"/>
    <property type="match status" value="1"/>
</dbReference>
<dbReference type="HOGENOM" id="CLU_045874_5_0_1"/>
<organism evidence="5 6">
    <name type="scientific">Schizosaccharomyces cryophilus (strain OY26 / ATCC MYA-4695 / CBS 11777 / NBRC 106824 / NRRL Y48691)</name>
    <name type="common">Fission yeast</name>
    <dbReference type="NCBI Taxonomy" id="653667"/>
    <lineage>
        <taxon>Eukaryota</taxon>
        <taxon>Fungi</taxon>
        <taxon>Dikarya</taxon>
        <taxon>Ascomycota</taxon>
        <taxon>Taphrinomycotina</taxon>
        <taxon>Schizosaccharomycetes</taxon>
        <taxon>Schizosaccharomycetales</taxon>
        <taxon>Schizosaccharomycetaceae</taxon>
        <taxon>Schizosaccharomyces</taxon>
    </lineage>
</organism>
<dbReference type="GO" id="GO:0140720">
    <property type="term" value="C:subtelomeric heterochromatin"/>
    <property type="evidence" value="ECO:0007669"/>
    <property type="project" value="EnsemblFungi"/>
</dbReference>
<dbReference type="Pfam" id="PF00385">
    <property type="entry name" value="Chromo"/>
    <property type="match status" value="1"/>
</dbReference>
<feature type="compositionally biased region" description="Basic and acidic residues" evidence="3">
    <location>
        <begin position="176"/>
        <end position="188"/>
    </location>
</feature>
<dbReference type="OrthoDB" id="433924at2759"/>
<dbReference type="GO" id="GO:0033562">
    <property type="term" value="P:co-transcriptional gene silencing by RNA interference machinery"/>
    <property type="evidence" value="ECO:0007669"/>
    <property type="project" value="EnsemblFungi"/>
</dbReference>
<evidence type="ECO:0000259" key="4">
    <source>
        <dbReference type="PROSITE" id="PS50013"/>
    </source>
</evidence>
<dbReference type="InterPro" id="IPR023780">
    <property type="entry name" value="Chromo_domain"/>
</dbReference>
<feature type="compositionally biased region" description="Basic residues" evidence="3">
    <location>
        <begin position="1"/>
        <end position="13"/>
    </location>
</feature>
<dbReference type="GO" id="GO:0042802">
    <property type="term" value="F:identical protein binding"/>
    <property type="evidence" value="ECO:0007669"/>
    <property type="project" value="EnsemblFungi"/>
</dbReference>
<keyword evidence="2" id="KW-0539">Nucleus</keyword>
<dbReference type="GO" id="GO:0140727">
    <property type="term" value="P:siRNA-mediated pericentric heterochromatin formation"/>
    <property type="evidence" value="ECO:0007669"/>
    <property type="project" value="EnsemblFungi"/>
</dbReference>
<proteinExistence type="predicted"/>
<dbReference type="GO" id="GO:0031934">
    <property type="term" value="C:mating-type region heterochromatin"/>
    <property type="evidence" value="ECO:0007669"/>
    <property type="project" value="EnsemblFungi"/>
</dbReference>
<dbReference type="InterPro" id="IPR016197">
    <property type="entry name" value="Chromo-like_dom_sf"/>
</dbReference>
<dbReference type="Pfam" id="PF01393">
    <property type="entry name" value="Chromo_shadow"/>
    <property type="match status" value="1"/>
</dbReference>
<dbReference type="InterPro" id="IPR051219">
    <property type="entry name" value="Heterochromatin_chromo-domain"/>
</dbReference>